<keyword evidence="2" id="KW-0378">Hydrolase</keyword>
<protein>
    <recommendedName>
        <fullName evidence="8">Calpain catalytic domain-containing protein</fullName>
    </recommendedName>
</protein>
<evidence type="ECO:0000259" key="4">
    <source>
        <dbReference type="PROSITE" id="PS50053"/>
    </source>
</evidence>
<dbReference type="PROSITE" id="PS50203">
    <property type="entry name" value="CALPAIN_CAT"/>
    <property type="match status" value="1"/>
</dbReference>
<gene>
    <name evidence="6" type="ORF">PCOR1329_LOCUS59601</name>
</gene>
<dbReference type="SUPFAM" id="SSF54001">
    <property type="entry name" value="Cysteine proteinases"/>
    <property type="match status" value="1"/>
</dbReference>
<evidence type="ECO:0000313" key="6">
    <source>
        <dbReference type="EMBL" id="CAK0874804.1"/>
    </source>
</evidence>
<dbReference type="InterPro" id="IPR022684">
    <property type="entry name" value="Calpain_cysteine_protease"/>
</dbReference>
<dbReference type="EMBL" id="CAUYUJ010017436">
    <property type="protein sequence ID" value="CAK0874804.1"/>
    <property type="molecule type" value="Genomic_DNA"/>
</dbReference>
<dbReference type="SMART" id="SM00230">
    <property type="entry name" value="CysPc"/>
    <property type="match status" value="1"/>
</dbReference>
<feature type="region of interest" description="Disordered" evidence="3">
    <location>
        <begin position="1"/>
        <end position="26"/>
    </location>
</feature>
<evidence type="ECO:0008006" key="8">
    <source>
        <dbReference type="Google" id="ProtNLM"/>
    </source>
</evidence>
<dbReference type="PROSITE" id="PS00139">
    <property type="entry name" value="THIOL_PROTEASE_CYS"/>
    <property type="match status" value="1"/>
</dbReference>
<evidence type="ECO:0000313" key="7">
    <source>
        <dbReference type="Proteomes" id="UP001189429"/>
    </source>
</evidence>
<proteinExistence type="inferred from homology"/>
<keyword evidence="2" id="KW-0788">Thiol protease</keyword>
<dbReference type="PANTHER" id="PTHR10183">
    <property type="entry name" value="CALPAIN"/>
    <property type="match status" value="1"/>
</dbReference>
<keyword evidence="2" id="KW-0645">Protease</keyword>
<accession>A0ABN9VP82</accession>
<feature type="domain" description="Ubiquitin-like" evidence="4">
    <location>
        <begin position="739"/>
        <end position="813"/>
    </location>
</feature>
<dbReference type="PRINTS" id="PR00704">
    <property type="entry name" value="CALPAIN"/>
</dbReference>
<dbReference type="CDD" id="cd00044">
    <property type="entry name" value="CysPc"/>
    <property type="match status" value="1"/>
</dbReference>
<feature type="active site" evidence="2">
    <location>
        <position position="361"/>
    </location>
</feature>
<feature type="domain" description="Calpain catalytic" evidence="5">
    <location>
        <begin position="87"/>
        <end position="409"/>
    </location>
</feature>
<comment type="similarity">
    <text evidence="1">Belongs to the peptidase C2 family.</text>
</comment>
<dbReference type="InterPro" id="IPR038765">
    <property type="entry name" value="Papain-like_cys_pep_sf"/>
</dbReference>
<dbReference type="PROSITE" id="PS50053">
    <property type="entry name" value="UBIQUITIN_2"/>
    <property type="match status" value="1"/>
</dbReference>
<feature type="region of interest" description="Disordered" evidence="3">
    <location>
        <begin position="623"/>
        <end position="657"/>
    </location>
</feature>
<dbReference type="InterPro" id="IPR001300">
    <property type="entry name" value="Peptidase_C2_calpain_cat"/>
</dbReference>
<feature type="compositionally biased region" description="Basic and acidic residues" evidence="3">
    <location>
        <begin position="648"/>
        <end position="657"/>
    </location>
</feature>
<evidence type="ECO:0000256" key="1">
    <source>
        <dbReference type="ARBA" id="ARBA00007623"/>
    </source>
</evidence>
<evidence type="ECO:0000256" key="3">
    <source>
        <dbReference type="SAM" id="MobiDB-lite"/>
    </source>
</evidence>
<feature type="active site" evidence="2">
    <location>
        <position position="336"/>
    </location>
</feature>
<sequence length="827" mass="88287">ACASSAPAARKWRAGGSRAARERAAAPLEAQLAGIESGASLGSSAEPPAAGWQLVEGDDDVPCRNWRVEGPHRTWEQMVAVCSTRPFTEPSGFPPGPRSVDGRPDDTGVGSTDFFRATVSEVSRTSPSPAEAGEEAPLCLCGQPARQRHVTRRHGSVESARAGGLEDLQQGGVGDCWFMSALAVVAERHDLITKLVPNLNAGMSTGCHEIRLFLDGRWTALLVDDHLPTTAKQRRPTADGSGLAFGRCARRQLWVSLVEKAYAKAHGAYSMISGGETAEALLDLTGAPTEVVHFWEPGFDPDLFWARLLTLLEAGCLVGCGTSSETLEELGLVGQHAYSVLEARDGSPAGGADGRAVRVRNPWGEWTRREQDELLAQLGAPVSPGDGCFWMRYADFLRGFACADICHAREGWHARSFDAEFTGAGAGSAAGSRDSLRVRAEHGTDCWFVAIQPTERGKQLRRPRGYHLNDLSLVLLDAETGESRGLVLGGARRDVSVPVFLEAGREYVLVPLSFRARRGPFPKKEKLYAAGPVRVLPEPLPSAAPVWAALRSLAMQPALPPRTQRLVYRLGHGVAGLGGLVLEGPAMAIGIAINEHPDAAMLVSLAGAANHAVVCGPMGQEEGVECSERNRKSGDQPSRGQLRRRRGPREPRPSWREHALQAVVPPASMQLLFAAVALVEQHWEFALEGVEAQQLPGEACGADAAAGREHAFGAAPVPPGAAGAPESWPRRGSWALSHVKALALAPGRSLAYEMSCGRLVEALRLKISEECGLEASELVMGTRSEIMRDGRILARCGPDEGVCITVTRRVRGGADEPEDAFMPADAA</sequence>
<feature type="active site" evidence="2">
    <location>
        <position position="176"/>
    </location>
</feature>
<name>A0ABN9VP82_9DINO</name>
<dbReference type="Proteomes" id="UP001189429">
    <property type="component" value="Unassembled WGS sequence"/>
</dbReference>
<dbReference type="Pfam" id="PF00648">
    <property type="entry name" value="Peptidase_C2"/>
    <property type="match status" value="1"/>
</dbReference>
<dbReference type="Gene3D" id="3.90.70.10">
    <property type="entry name" value="Cysteine proteinases"/>
    <property type="match status" value="1"/>
</dbReference>
<evidence type="ECO:0000259" key="5">
    <source>
        <dbReference type="PROSITE" id="PS50203"/>
    </source>
</evidence>
<reference evidence="6" key="1">
    <citation type="submission" date="2023-10" db="EMBL/GenBank/DDBJ databases">
        <authorList>
            <person name="Chen Y."/>
            <person name="Shah S."/>
            <person name="Dougan E. K."/>
            <person name="Thang M."/>
            <person name="Chan C."/>
        </authorList>
    </citation>
    <scope>NUCLEOTIDE SEQUENCE [LARGE SCALE GENOMIC DNA]</scope>
</reference>
<feature type="region of interest" description="Disordered" evidence="3">
    <location>
        <begin position="87"/>
        <end position="106"/>
    </location>
</feature>
<feature type="non-terminal residue" evidence="6">
    <location>
        <position position="1"/>
    </location>
</feature>
<keyword evidence="7" id="KW-1185">Reference proteome</keyword>
<dbReference type="InterPro" id="IPR000169">
    <property type="entry name" value="Pept_cys_AS"/>
</dbReference>
<organism evidence="6 7">
    <name type="scientific">Prorocentrum cordatum</name>
    <dbReference type="NCBI Taxonomy" id="2364126"/>
    <lineage>
        <taxon>Eukaryota</taxon>
        <taxon>Sar</taxon>
        <taxon>Alveolata</taxon>
        <taxon>Dinophyceae</taxon>
        <taxon>Prorocentrales</taxon>
        <taxon>Prorocentraceae</taxon>
        <taxon>Prorocentrum</taxon>
    </lineage>
</organism>
<dbReference type="InterPro" id="IPR000626">
    <property type="entry name" value="Ubiquitin-like_dom"/>
</dbReference>
<evidence type="ECO:0000256" key="2">
    <source>
        <dbReference type="PROSITE-ProRule" id="PRU00239"/>
    </source>
</evidence>
<dbReference type="PANTHER" id="PTHR10183:SF382">
    <property type="entry name" value="CALPAIN-15"/>
    <property type="match status" value="1"/>
</dbReference>
<comment type="caution">
    <text evidence="6">The sequence shown here is derived from an EMBL/GenBank/DDBJ whole genome shotgun (WGS) entry which is preliminary data.</text>
</comment>